<evidence type="ECO:0000256" key="2">
    <source>
        <dbReference type="SAM" id="Phobius"/>
    </source>
</evidence>
<dbReference type="RefSeq" id="WP_034817020.1">
    <property type="nucleotide sequence ID" value="NZ_JANIEK010000016.1"/>
</dbReference>
<reference evidence="3 4" key="1">
    <citation type="submission" date="2022-07" db="EMBL/GenBank/DDBJ databases">
        <title>Genomic and pangenome structural analysis of the polyextremophile Exiguobacterium.</title>
        <authorList>
            <person name="Shen L."/>
        </authorList>
    </citation>
    <scope>NUCLEOTIDE SEQUENCE [LARGE SCALE GENOMIC DNA]</scope>
    <source>
        <strain evidence="3 4">12_1</strain>
    </source>
</reference>
<sequence length="317" mass="36439">MESKRERTTRRTSFFQRYLIPITIASSVVVSGTVGYFVSQFNMNRDTNESISQAEMQSRVDDMQAESVTTIEKEVPQIINDLEEYDQDLTQLVQQVDWLKENMVPVRSILEHINSATLVISGVNSVVSSPVLGKMSSYLSSANSTLNEVDDVLFRLEHLSSIKQEMAETRKRVSQLYETYQTENDPALLLEMEHELDTELVYQIEDVRTSTIEAREALELSTNVIVTANYTSSSYQKVKRTGGKAIETLQFWKEEKNENKIDQDKYDRIEKELADSRERLKDLPEEMAERSKRTISSINEVKTELQVVRLAEVIQTD</sequence>
<keyword evidence="4" id="KW-1185">Reference proteome</keyword>
<keyword evidence="1" id="KW-0175">Coiled coil</keyword>
<keyword evidence="2" id="KW-0472">Membrane</keyword>
<name>A0ABT2KX61_9BACL</name>
<feature type="transmembrane region" description="Helical" evidence="2">
    <location>
        <begin position="18"/>
        <end position="38"/>
    </location>
</feature>
<protein>
    <recommendedName>
        <fullName evidence="5">HBM domain-containing protein</fullName>
    </recommendedName>
</protein>
<proteinExistence type="predicted"/>
<evidence type="ECO:0008006" key="5">
    <source>
        <dbReference type="Google" id="ProtNLM"/>
    </source>
</evidence>
<dbReference type="EMBL" id="JANIEK010000016">
    <property type="protein sequence ID" value="MCT4795020.1"/>
    <property type="molecule type" value="Genomic_DNA"/>
</dbReference>
<comment type="caution">
    <text evidence="3">The sequence shown here is derived from an EMBL/GenBank/DDBJ whole genome shotgun (WGS) entry which is preliminary data.</text>
</comment>
<evidence type="ECO:0000313" key="4">
    <source>
        <dbReference type="Proteomes" id="UP001206821"/>
    </source>
</evidence>
<feature type="coiled-coil region" evidence="1">
    <location>
        <begin position="259"/>
        <end position="286"/>
    </location>
</feature>
<organism evidence="3 4">
    <name type="scientific">Exiguobacterium alkaliphilum</name>
    <dbReference type="NCBI Taxonomy" id="1428684"/>
    <lineage>
        <taxon>Bacteria</taxon>
        <taxon>Bacillati</taxon>
        <taxon>Bacillota</taxon>
        <taxon>Bacilli</taxon>
        <taxon>Bacillales</taxon>
        <taxon>Bacillales Family XII. Incertae Sedis</taxon>
        <taxon>Exiguobacterium</taxon>
    </lineage>
</organism>
<dbReference type="Proteomes" id="UP001206821">
    <property type="component" value="Unassembled WGS sequence"/>
</dbReference>
<keyword evidence="2" id="KW-1133">Transmembrane helix</keyword>
<evidence type="ECO:0000256" key="1">
    <source>
        <dbReference type="SAM" id="Coils"/>
    </source>
</evidence>
<accession>A0ABT2KX61</accession>
<evidence type="ECO:0000313" key="3">
    <source>
        <dbReference type="EMBL" id="MCT4795020.1"/>
    </source>
</evidence>
<keyword evidence="2" id="KW-0812">Transmembrane</keyword>
<gene>
    <name evidence="3" type="ORF">NQG31_05655</name>
</gene>